<dbReference type="InterPro" id="IPR040177">
    <property type="entry name" value="SLC30A9"/>
</dbReference>
<organism evidence="9 10">
    <name type="scientific">Kitasatospora paracochleata</name>
    <dbReference type="NCBI Taxonomy" id="58354"/>
    <lineage>
        <taxon>Bacteria</taxon>
        <taxon>Bacillati</taxon>
        <taxon>Actinomycetota</taxon>
        <taxon>Actinomycetes</taxon>
        <taxon>Kitasatosporales</taxon>
        <taxon>Streptomycetaceae</taxon>
        <taxon>Kitasatospora</taxon>
    </lineage>
</organism>
<sequence length="345" mass="37051">MGHDEKPLPPQAAPKHHRADRETRLTVVVALVADLVIAAAKAVAGALAPSPALLAEAAHSLADSLNQVFLLMSLSRSRRRPDARHPFGYGKERFFWSLLAAVGIFVTGGCFSFYQGLHAWVSPPTRPEDFLPVYVVLAVALVADGISLTRVVVQLRGEARTRGSRRLWRTSDPTARTVLAEDSTAVLGVLVAAGGVAAHQITGDSVWEAAAAVAIGALLIGVAYRLGHEAQSLLVGQAVDPHLQREAHTLLAGQPEIDTVTALLTMRLGTDSAMLAARVDLREGLDSEEVEEVCVRIKRDLREAHPAFDQIFLDIIDADADGRARARALKRDLDGIATEHDEPPN</sequence>
<protein>
    <submittedName>
        <fullName evidence="9">Cation diffusion facilitator family transporter</fullName>
    </submittedName>
</protein>
<dbReference type="PANTHER" id="PTHR13414">
    <property type="entry name" value="HUEL-CATION TRANSPORTER"/>
    <property type="match status" value="1"/>
</dbReference>
<gene>
    <name evidence="9" type="ORF">FHR36_004822</name>
</gene>
<dbReference type="NCBIfam" id="TIGR01297">
    <property type="entry name" value="CDF"/>
    <property type="match status" value="1"/>
</dbReference>
<evidence type="ECO:0000256" key="1">
    <source>
        <dbReference type="ARBA" id="ARBA00004141"/>
    </source>
</evidence>
<keyword evidence="2" id="KW-0813">Transport</keyword>
<keyword evidence="10" id="KW-1185">Reference proteome</keyword>
<comment type="subcellular location">
    <subcellularLocation>
        <location evidence="1">Membrane</location>
        <topology evidence="1">Multi-pass membrane protein</topology>
    </subcellularLocation>
</comment>
<dbReference type="Proteomes" id="UP001206483">
    <property type="component" value="Unassembled WGS sequence"/>
</dbReference>
<dbReference type="Pfam" id="PF01545">
    <property type="entry name" value="Cation_efflux"/>
    <property type="match status" value="1"/>
</dbReference>
<feature type="region of interest" description="Disordered" evidence="6">
    <location>
        <begin position="1"/>
        <end position="20"/>
    </location>
</feature>
<evidence type="ECO:0000313" key="9">
    <source>
        <dbReference type="EMBL" id="MCP2311659.1"/>
    </source>
</evidence>
<evidence type="ECO:0000256" key="6">
    <source>
        <dbReference type="SAM" id="MobiDB-lite"/>
    </source>
</evidence>
<feature type="transmembrane region" description="Helical" evidence="7">
    <location>
        <begin position="53"/>
        <end position="74"/>
    </location>
</feature>
<feature type="transmembrane region" description="Helical" evidence="7">
    <location>
        <begin position="94"/>
        <end position="114"/>
    </location>
</feature>
<name>A0ABT1J337_9ACTN</name>
<dbReference type="SUPFAM" id="SSF160240">
    <property type="entry name" value="Cation efflux protein cytoplasmic domain-like"/>
    <property type="match status" value="1"/>
</dbReference>
<evidence type="ECO:0000256" key="7">
    <source>
        <dbReference type="SAM" id="Phobius"/>
    </source>
</evidence>
<evidence type="ECO:0000256" key="2">
    <source>
        <dbReference type="ARBA" id="ARBA00022448"/>
    </source>
</evidence>
<dbReference type="Gene3D" id="1.20.1510.10">
    <property type="entry name" value="Cation efflux protein transmembrane domain"/>
    <property type="match status" value="1"/>
</dbReference>
<comment type="caution">
    <text evidence="9">The sequence shown here is derived from an EMBL/GenBank/DDBJ whole genome shotgun (WGS) entry which is preliminary data.</text>
</comment>
<accession>A0ABT1J337</accession>
<dbReference type="EMBL" id="JAMZDX010000004">
    <property type="protein sequence ID" value="MCP2311659.1"/>
    <property type="molecule type" value="Genomic_DNA"/>
</dbReference>
<dbReference type="InterPro" id="IPR058533">
    <property type="entry name" value="Cation_efflux_TM"/>
</dbReference>
<evidence type="ECO:0000256" key="4">
    <source>
        <dbReference type="ARBA" id="ARBA00022989"/>
    </source>
</evidence>
<evidence type="ECO:0000313" key="10">
    <source>
        <dbReference type="Proteomes" id="UP001206483"/>
    </source>
</evidence>
<feature type="transmembrane region" description="Helical" evidence="7">
    <location>
        <begin position="134"/>
        <end position="153"/>
    </location>
</feature>
<reference evidence="9 10" key="1">
    <citation type="submission" date="2022-06" db="EMBL/GenBank/DDBJ databases">
        <title>Sequencing the genomes of 1000 actinobacteria strains.</title>
        <authorList>
            <person name="Klenk H.-P."/>
        </authorList>
    </citation>
    <scope>NUCLEOTIDE SEQUENCE [LARGE SCALE GENOMIC DNA]</scope>
    <source>
        <strain evidence="9 10">DSM 41656</strain>
    </source>
</reference>
<dbReference type="InterPro" id="IPR036837">
    <property type="entry name" value="Cation_efflux_CTD_sf"/>
</dbReference>
<keyword evidence="3 7" id="KW-0812">Transmembrane</keyword>
<dbReference type="InterPro" id="IPR002524">
    <property type="entry name" value="Cation_efflux"/>
</dbReference>
<feature type="transmembrane region" description="Helical" evidence="7">
    <location>
        <begin position="25"/>
        <end position="47"/>
    </location>
</feature>
<feature type="transmembrane region" description="Helical" evidence="7">
    <location>
        <begin position="209"/>
        <end position="227"/>
    </location>
</feature>
<keyword evidence="5 7" id="KW-0472">Membrane</keyword>
<proteinExistence type="predicted"/>
<feature type="transmembrane region" description="Helical" evidence="7">
    <location>
        <begin position="174"/>
        <end position="197"/>
    </location>
</feature>
<feature type="domain" description="Cation efflux protein transmembrane" evidence="8">
    <location>
        <begin position="27"/>
        <end position="234"/>
    </location>
</feature>
<evidence type="ECO:0000256" key="3">
    <source>
        <dbReference type="ARBA" id="ARBA00022692"/>
    </source>
</evidence>
<keyword evidence="4 7" id="KW-1133">Transmembrane helix</keyword>
<dbReference type="InterPro" id="IPR027469">
    <property type="entry name" value="Cation_efflux_TMD_sf"/>
</dbReference>
<evidence type="ECO:0000256" key="5">
    <source>
        <dbReference type="ARBA" id="ARBA00023136"/>
    </source>
</evidence>
<dbReference type="RefSeq" id="WP_253800241.1">
    <property type="nucleotide sequence ID" value="NZ_BAAAUB010000002.1"/>
</dbReference>
<evidence type="ECO:0000259" key="8">
    <source>
        <dbReference type="Pfam" id="PF01545"/>
    </source>
</evidence>
<dbReference type="SUPFAM" id="SSF161111">
    <property type="entry name" value="Cation efflux protein transmembrane domain-like"/>
    <property type="match status" value="1"/>
</dbReference>
<dbReference type="PANTHER" id="PTHR13414:SF9">
    <property type="entry name" value="PROTON-COUPLED ZINC ANTIPORTER SLC30A9, MITOCHONDRIAL"/>
    <property type="match status" value="1"/>
</dbReference>